<dbReference type="InterPro" id="IPR053177">
    <property type="entry name" value="ADP-glucose_phosphorylase"/>
</dbReference>
<organism evidence="5 6">
    <name type="scientific">Methanothrix harundinacea (strain 6Ac)</name>
    <name type="common">Methanosaeta harundinacea</name>
    <dbReference type="NCBI Taxonomy" id="1110509"/>
    <lineage>
        <taxon>Archaea</taxon>
        <taxon>Methanobacteriati</taxon>
        <taxon>Methanobacteriota</taxon>
        <taxon>Stenosarchaea group</taxon>
        <taxon>Methanomicrobia</taxon>
        <taxon>Methanotrichales</taxon>
        <taxon>Methanotrichaceae</taxon>
        <taxon>Methanothrix</taxon>
    </lineage>
</organism>
<keyword evidence="2" id="KW-0479">Metal-binding</keyword>
<keyword evidence="2" id="KW-0862">Zinc</keyword>
<dbReference type="GeneID" id="12511162"/>
<dbReference type="AlphaFoldDB" id="G7WR42"/>
<evidence type="ECO:0000313" key="5">
    <source>
        <dbReference type="EMBL" id="AET65345.1"/>
    </source>
</evidence>
<dbReference type="RefSeq" id="WP_014587522.1">
    <property type="nucleotide sequence ID" value="NC_017527.1"/>
</dbReference>
<dbReference type="HOGENOM" id="CLU_029960_1_0_2"/>
<evidence type="ECO:0000256" key="3">
    <source>
        <dbReference type="SAM" id="MobiDB-lite"/>
    </source>
</evidence>
<feature type="region of interest" description="Disordered" evidence="3">
    <location>
        <begin position="22"/>
        <end position="45"/>
    </location>
</feature>
<dbReference type="STRING" id="1110509.Mhar_1989"/>
<dbReference type="InterPro" id="IPR036265">
    <property type="entry name" value="HIT-like_sf"/>
</dbReference>
<dbReference type="EMBL" id="CP003117">
    <property type="protein sequence ID" value="AET65345.1"/>
    <property type="molecule type" value="Genomic_DNA"/>
</dbReference>
<dbReference type="GO" id="GO:0006012">
    <property type="term" value="P:galactose metabolic process"/>
    <property type="evidence" value="ECO:0007669"/>
    <property type="project" value="InterPro"/>
</dbReference>
<dbReference type="OrthoDB" id="7650at2157"/>
<evidence type="ECO:0000256" key="2">
    <source>
        <dbReference type="PIRSR" id="PIRSR000808-3"/>
    </source>
</evidence>
<feature type="binding site" evidence="2">
    <location>
        <position position="41"/>
    </location>
    <ligand>
        <name>Zn(2+)</name>
        <dbReference type="ChEBI" id="CHEBI:29105"/>
    </ligand>
</feature>
<dbReference type="Proteomes" id="UP000005877">
    <property type="component" value="Chromosome"/>
</dbReference>
<dbReference type="PATRIC" id="fig|1110509.7.peg.2206"/>
<name>G7WR42_METH6</name>
<dbReference type="KEGG" id="mhi:Mhar_1989"/>
<dbReference type="InterPro" id="IPR032576">
    <property type="entry name" value="DUF4921"/>
</dbReference>
<feature type="compositionally biased region" description="Basic and acidic residues" evidence="3">
    <location>
        <begin position="22"/>
        <end position="35"/>
    </location>
</feature>
<feature type="active site" description="Tele-UMP-histidine intermediate" evidence="1">
    <location>
        <position position="165"/>
    </location>
</feature>
<dbReference type="Pfam" id="PF16268">
    <property type="entry name" value="DUF4921"/>
    <property type="match status" value="1"/>
</dbReference>
<evidence type="ECO:0000313" key="6">
    <source>
        <dbReference type="Proteomes" id="UP000005877"/>
    </source>
</evidence>
<gene>
    <name evidence="5" type="ordered locus">Mhar_1989</name>
</gene>
<evidence type="ECO:0000259" key="4">
    <source>
        <dbReference type="Pfam" id="PF16268"/>
    </source>
</evidence>
<dbReference type="PANTHER" id="PTHR42763">
    <property type="entry name" value="ADP-GLUCOSE PHOSPHORYLASE"/>
    <property type="match status" value="1"/>
</dbReference>
<comment type="cofactor">
    <cofactor evidence="2">
        <name>Zn(2+)</name>
        <dbReference type="ChEBI" id="CHEBI:29105"/>
    </cofactor>
    <text evidence="2">Binds 1 zinc ion per subunit.</text>
</comment>
<dbReference type="InterPro" id="IPR001937">
    <property type="entry name" value="GalP_UDPtransf1"/>
</dbReference>
<dbReference type="GO" id="GO:0008270">
    <property type="term" value="F:zinc ion binding"/>
    <property type="evidence" value="ECO:0007669"/>
    <property type="project" value="InterPro"/>
</dbReference>
<keyword evidence="5" id="KW-0548">Nucleotidyltransferase</keyword>
<dbReference type="Gene3D" id="3.30.428.10">
    <property type="entry name" value="HIT-like"/>
    <property type="match status" value="2"/>
</dbReference>
<dbReference type="PIRSF" id="PIRSF000808">
    <property type="entry name" value="GalT"/>
    <property type="match status" value="1"/>
</dbReference>
<feature type="domain" description="DUF4921" evidence="4">
    <location>
        <begin position="140"/>
        <end position="312"/>
    </location>
</feature>
<dbReference type="GO" id="GO:0008108">
    <property type="term" value="F:UDP-glucose:hexose-1-phosphate uridylyltransferase activity"/>
    <property type="evidence" value="ECO:0007669"/>
    <property type="project" value="InterPro"/>
</dbReference>
<feature type="binding site" evidence="2">
    <location>
        <position position="112"/>
    </location>
    <ligand>
        <name>Zn(2+)</name>
        <dbReference type="ChEBI" id="CHEBI:29105"/>
    </ligand>
</feature>
<reference evidence="5 6" key="1">
    <citation type="journal article" date="2012" name="PLoS ONE">
        <title>The genome characteristics and predicted function of methyl-group oxidation pathway in the obligate aceticlastic methanogens, Methanosaeta spp.</title>
        <authorList>
            <person name="Zhu J."/>
            <person name="Zheng H."/>
            <person name="Ai G."/>
            <person name="Zhang G."/>
            <person name="Liu D."/>
            <person name="Liu X."/>
            <person name="Dong X."/>
        </authorList>
    </citation>
    <scope>NUCLEOTIDE SEQUENCE [LARGE SCALE GENOMIC DNA]</scope>
    <source>
        <strain evidence="5 6">6Ac</strain>
    </source>
</reference>
<keyword evidence="6" id="KW-1185">Reference proteome</keyword>
<protein>
    <submittedName>
        <fullName evidence="5">Sulfate adenylyltransferase</fullName>
    </submittedName>
</protein>
<dbReference type="SUPFAM" id="SSF54197">
    <property type="entry name" value="HIT-like"/>
    <property type="match status" value="2"/>
</dbReference>
<feature type="binding site" evidence="2">
    <location>
        <position position="163"/>
    </location>
    <ligand>
        <name>Zn(2+)</name>
        <dbReference type="ChEBI" id="CHEBI:29105"/>
    </ligand>
</feature>
<proteinExistence type="predicted"/>
<feature type="binding site" evidence="2">
    <location>
        <position position="38"/>
    </location>
    <ligand>
        <name>Zn(2+)</name>
        <dbReference type="ChEBI" id="CHEBI:29105"/>
    </ligand>
</feature>
<evidence type="ECO:0000256" key="1">
    <source>
        <dbReference type="PIRSR" id="PIRSR000808-1"/>
    </source>
</evidence>
<accession>G7WR42</accession>
<sequence length="320" mass="36252">MRRHYFLEEYCIIAAERKKRPSDFRRERGRERSDPKTCPFCPGNEEMTPPAVAAYTVDGVGPDGVERVRDWWARSFPNLYPAVTADPEPPTREWVADRARGFHEVIIESPDHDADPSEFSRQELERLVTIYRDRYASHIADPGVGYVSIFKNWGRVAGASLSHTHSQLVALPIVPPALLRELEAIGRSPRCPYCSLVEREAASDRLIFENGRFVLIAPFFSEAPYETWILPKGHAPSLEGLDPRGLEDLAEALGEALRRQDRLLSGPAYNYTIRQLPDRRYHLNLRIHPAISALAGFERNTGIFINSVPPEAAARELREA</sequence>
<keyword evidence="5" id="KW-0808">Transferase</keyword>
<dbReference type="PANTHER" id="PTHR42763:SF2">
    <property type="entry name" value="ADP-GLUCOSE PHOSPHORYLASE"/>
    <property type="match status" value="1"/>
</dbReference>